<feature type="domain" description="Aminoglycoside phosphotransferase" evidence="1">
    <location>
        <begin position="43"/>
        <end position="125"/>
    </location>
</feature>
<proteinExistence type="predicted"/>
<dbReference type="Proteomes" id="UP000248544">
    <property type="component" value="Unassembled WGS sequence"/>
</dbReference>
<evidence type="ECO:0000313" key="2">
    <source>
        <dbReference type="EMBL" id="PZG31351.1"/>
    </source>
</evidence>
<name>A0A2W2F6Y1_9ACTN</name>
<protein>
    <recommendedName>
        <fullName evidence="1">Aminoglycoside phosphotransferase domain-containing protein</fullName>
    </recommendedName>
</protein>
<gene>
    <name evidence="2" type="ORF">C1I98_30160</name>
</gene>
<dbReference type="SUPFAM" id="SSF56112">
    <property type="entry name" value="Protein kinase-like (PK-like)"/>
    <property type="match status" value="1"/>
</dbReference>
<accession>A0A2W2F6Y1</accession>
<evidence type="ECO:0000259" key="1">
    <source>
        <dbReference type="Pfam" id="PF01636"/>
    </source>
</evidence>
<evidence type="ECO:0000313" key="3">
    <source>
        <dbReference type="Proteomes" id="UP000248544"/>
    </source>
</evidence>
<feature type="domain" description="Aminoglycoside phosphotransferase" evidence="1">
    <location>
        <begin position="132"/>
        <end position="200"/>
    </location>
</feature>
<reference evidence="2 3" key="1">
    <citation type="submission" date="2018-01" db="EMBL/GenBank/DDBJ databases">
        <title>Draft genome sequence of Sphaerisporangium sp. 7K107.</title>
        <authorList>
            <person name="Sahin N."/>
            <person name="Saygin H."/>
            <person name="Ay H."/>
        </authorList>
    </citation>
    <scope>NUCLEOTIDE SEQUENCE [LARGE SCALE GENOMIC DNA]</scope>
    <source>
        <strain evidence="2 3">7K107</strain>
    </source>
</reference>
<keyword evidence="3" id="KW-1185">Reference proteome</keyword>
<dbReference type="InterPro" id="IPR002575">
    <property type="entry name" value="Aminoglycoside_PTrfase"/>
</dbReference>
<dbReference type="EMBL" id="POUA01000327">
    <property type="protein sequence ID" value="PZG31351.1"/>
    <property type="molecule type" value="Genomic_DNA"/>
</dbReference>
<sequence length="277" mass="30632">MLPPFPALAPPVTAEREIALRGGDTTEGVVRAGGTVRRPVGRATPAVHALLRHLAAAGFEGAPRVVGFDERGREVLTYIEGEAPARPLPPYAVTAGSLAALARLLRRFHDASEAFPLTRYAEWEPGSNDDRPPEVIGHCDISPGNVVFRGGLPYALIDFDLARPTTRLFDVVTTLRHWAPIADPLDRDPLQRELDGAEVGARLRLFCDEYGVPPRDRRRLLDLARLRFGRSYTATRRRAETAGGGWARRWAFGAGERIRRARAWLDTHEDELHASLM</sequence>
<dbReference type="Gene3D" id="3.90.1200.10">
    <property type="match status" value="1"/>
</dbReference>
<dbReference type="AlphaFoldDB" id="A0A2W2F6Y1"/>
<dbReference type="Pfam" id="PF01636">
    <property type="entry name" value="APH"/>
    <property type="match status" value="2"/>
</dbReference>
<organism evidence="2 3">
    <name type="scientific">Spongiactinospora gelatinilytica</name>
    <dbReference type="NCBI Taxonomy" id="2666298"/>
    <lineage>
        <taxon>Bacteria</taxon>
        <taxon>Bacillati</taxon>
        <taxon>Actinomycetota</taxon>
        <taxon>Actinomycetes</taxon>
        <taxon>Streptosporangiales</taxon>
        <taxon>Streptosporangiaceae</taxon>
        <taxon>Spongiactinospora</taxon>
    </lineage>
</organism>
<dbReference type="RefSeq" id="WP_111170787.1">
    <property type="nucleotide sequence ID" value="NZ_POUA01000327.1"/>
</dbReference>
<comment type="caution">
    <text evidence="2">The sequence shown here is derived from an EMBL/GenBank/DDBJ whole genome shotgun (WGS) entry which is preliminary data.</text>
</comment>
<dbReference type="InterPro" id="IPR011009">
    <property type="entry name" value="Kinase-like_dom_sf"/>
</dbReference>